<gene>
    <name evidence="1" type="ORF">A244_36008</name>
</gene>
<proteinExistence type="predicted"/>
<dbReference type="EMBL" id="AOKG01002475">
    <property type="protein sequence ID" value="EPN33759.1"/>
    <property type="molecule type" value="Genomic_DNA"/>
</dbReference>
<feature type="non-terminal residue" evidence="1">
    <location>
        <position position="1"/>
    </location>
</feature>
<accession>S6SR60</accession>
<protein>
    <submittedName>
        <fullName evidence="1">Outer-membrane type III secretion protein HrcC</fullName>
    </submittedName>
</protein>
<dbReference type="PATRIC" id="fig|1194404.4.peg.7397"/>
<comment type="caution">
    <text evidence="1">The sequence shown here is derived from an EMBL/GenBank/DDBJ whole genome shotgun (WGS) entry which is preliminary data.</text>
</comment>
<sequence>VIGVAAWPHAWLQPGEESEVYIAVRQPQISKMAKESRPSLLRGAKP</sequence>
<dbReference type="AlphaFoldDB" id="S6SR60"/>
<evidence type="ECO:0000313" key="1">
    <source>
        <dbReference type="EMBL" id="EPN33759.1"/>
    </source>
</evidence>
<dbReference type="Proteomes" id="UP000015729">
    <property type="component" value="Unassembled WGS sequence"/>
</dbReference>
<name>S6SR60_PSESF</name>
<reference evidence="1 2" key="1">
    <citation type="journal article" date="2013" name="PLoS Pathog.">
        <title>Genomic analysis of the Kiwifruit pathogen Pseudomonas syringae pv. actinidiae provides insight into the origins of an emergent plant disease.</title>
        <authorList>
            <person name="McCann H.C."/>
            <person name="Rikkerink E.H."/>
            <person name="Bertels F."/>
            <person name="Fiers M."/>
            <person name="Lu A."/>
            <person name="Rees-George J."/>
            <person name="Andersen M.T."/>
            <person name="Gleave A.P."/>
            <person name="Haubold B."/>
            <person name="Wohlers M.W."/>
            <person name="Guttman D.S."/>
            <person name="Wang P.W."/>
            <person name="Straub C."/>
            <person name="Vanneste J.L."/>
            <person name="Rainey P.B."/>
            <person name="Templeton M.D."/>
        </authorList>
    </citation>
    <scope>NUCLEOTIDE SEQUENCE [LARGE SCALE GENOMIC DNA]</scope>
    <source>
        <strain evidence="1 2">ICMP 18807</strain>
    </source>
</reference>
<evidence type="ECO:0000313" key="2">
    <source>
        <dbReference type="Proteomes" id="UP000015729"/>
    </source>
</evidence>
<organism evidence="1 2">
    <name type="scientific">Pseudomonas syringae pv. actinidiae ICMP 18807</name>
    <dbReference type="NCBI Taxonomy" id="1194404"/>
    <lineage>
        <taxon>Bacteria</taxon>
        <taxon>Pseudomonadati</taxon>
        <taxon>Pseudomonadota</taxon>
        <taxon>Gammaproteobacteria</taxon>
        <taxon>Pseudomonadales</taxon>
        <taxon>Pseudomonadaceae</taxon>
        <taxon>Pseudomonas</taxon>
        <taxon>Pseudomonas syringae</taxon>
    </lineage>
</organism>